<dbReference type="AlphaFoldDB" id="A0A061IUP1"/>
<organism evidence="2 3">
    <name type="scientific">Trypanosoma rangeli SC58</name>
    <dbReference type="NCBI Taxonomy" id="429131"/>
    <lineage>
        <taxon>Eukaryota</taxon>
        <taxon>Discoba</taxon>
        <taxon>Euglenozoa</taxon>
        <taxon>Kinetoplastea</taxon>
        <taxon>Metakinetoplastina</taxon>
        <taxon>Trypanosomatida</taxon>
        <taxon>Trypanosomatidae</taxon>
        <taxon>Trypanosoma</taxon>
        <taxon>Herpetosoma</taxon>
    </lineage>
</organism>
<name>A0A061IUP1_TRYRA</name>
<feature type="transmembrane region" description="Helical" evidence="1">
    <location>
        <begin position="37"/>
        <end position="56"/>
    </location>
</feature>
<keyword evidence="1" id="KW-0472">Membrane</keyword>
<keyword evidence="1" id="KW-0812">Transmembrane</keyword>
<protein>
    <submittedName>
        <fullName evidence="2">Uncharacterized protein</fullName>
    </submittedName>
</protein>
<dbReference type="VEuPathDB" id="TriTrypDB:TRSC58_07687"/>
<feature type="transmembrane region" description="Helical" evidence="1">
    <location>
        <begin position="76"/>
        <end position="100"/>
    </location>
</feature>
<evidence type="ECO:0000256" key="1">
    <source>
        <dbReference type="SAM" id="Phobius"/>
    </source>
</evidence>
<accession>A0A061IUP1</accession>
<gene>
    <name evidence="2" type="ORF">TRSC58_07687</name>
</gene>
<evidence type="ECO:0000313" key="3">
    <source>
        <dbReference type="Proteomes" id="UP000031737"/>
    </source>
</evidence>
<dbReference type="EMBL" id="AUPL01008722">
    <property type="protein sequence ID" value="ESL04792.1"/>
    <property type="molecule type" value="Genomic_DNA"/>
</dbReference>
<evidence type="ECO:0000313" key="2">
    <source>
        <dbReference type="EMBL" id="ESL04792.1"/>
    </source>
</evidence>
<dbReference type="Proteomes" id="UP000031737">
    <property type="component" value="Unassembled WGS sequence"/>
</dbReference>
<proteinExistence type="predicted"/>
<comment type="caution">
    <text evidence="2">The sequence shown here is derived from an EMBL/GenBank/DDBJ whole genome shotgun (WGS) entry which is preliminary data.</text>
</comment>
<reference evidence="2 3" key="1">
    <citation type="submission" date="2013-07" db="EMBL/GenBank/DDBJ databases">
        <authorList>
            <person name="Stoco P.H."/>
            <person name="Wagner G."/>
            <person name="Gerber A."/>
            <person name="Zaha A."/>
            <person name="Thompson C."/>
            <person name="Bartholomeu D.C."/>
            <person name="Luckemeyer D.D."/>
            <person name="Bahia D."/>
            <person name="Loreto E."/>
            <person name="Prestes E.B."/>
            <person name="Lima F.M."/>
            <person name="Rodrigues-Luiz G."/>
            <person name="Vallejo G.A."/>
            <person name="Filho J.F."/>
            <person name="Monteiro K.M."/>
            <person name="Tyler K.M."/>
            <person name="de Almeida L.G."/>
            <person name="Ortiz M.F."/>
            <person name="Siervo M.A."/>
            <person name="de Moraes M.H."/>
            <person name="Cunha O.L."/>
            <person name="Mendonca-Neto R."/>
            <person name="Silva R."/>
            <person name="Teixeira S.M."/>
            <person name="Murta S.M."/>
            <person name="Sincero T.C."/>
            <person name="Mendes T.A."/>
            <person name="Urmenyi T.P."/>
            <person name="Silva V.G."/>
            <person name="da Rocha W.D."/>
            <person name="Andersson B."/>
            <person name="Romanha A.J."/>
            <person name="Steindel M."/>
            <person name="de Vasconcelos A.T."/>
            <person name="Grisard E.C."/>
        </authorList>
    </citation>
    <scope>NUCLEOTIDE SEQUENCE [LARGE SCALE GENOMIC DNA]</scope>
    <source>
        <strain evidence="2 3">SC58</strain>
    </source>
</reference>
<feature type="transmembrane region" description="Helical" evidence="1">
    <location>
        <begin position="6"/>
        <end position="25"/>
    </location>
</feature>
<keyword evidence="3" id="KW-1185">Reference proteome</keyword>
<sequence>MCYFCPFLFSVPVGAFALFGFCSLCTEKAAKMCRCCICSFLFHFMHVCLCVLLRFGAFGRCPVRVSAAIFAGLDHLFIFCLFFLLFLSLSLQMFCSFFFLL</sequence>
<keyword evidence="1" id="KW-1133">Transmembrane helix</keyword>